<evidence type="ECO:0000256" key="7">
    <source>
        <dbReference type="ARBA" id="ARBA00022989"/>
    </source>
</evidence>
<evidence type="ECO:0000256" key="4">
    <source>
        <dbReference type="ARBA" id="ARBA00022617"/>
    </source>
</evidence>
<dbReference type="InterPro" id="IPR001128">
    <property type="entry name" value="Cyt_P450"/>
</dbReference>
<proteinExistence type="inferred from homology"/>
<evidence type="ECO:0000256" key="12">
    <source>
        <dbReference type="PIRSR" id="PIRSR602401-1"/>
    </source>
</evidence>
<keyword evidence="6 12" id="KW-0479">Metal-binding</keyword>
<dbReference type="GO" id="GO:0016491">
    <property type="term" value="F:oxidoreductase activity"/>
    <property type="evidence" value="ECO:0000318"/>
    <property type="project" value="GO_Central"/>
</dbReference>
<dbReference type="EC" id="1.14.13.68" evidence="14"/>
<dbReference type="InterPro" id="IPR017972">
    <property type="entry name" value="Cyt_P450_CS"/>
</dbReference>
<evidence type="ECO:0000256" key="9">
    <source>
        <dbReference type="ARBA" id="ARBA00023004"/>
    </source>
</evidence>
<dbReference type="PROSITE" id="PS00086">
    <property type="entry name" value="CYTOCHROME_P450"/>
    <property type="match status" value="1"/>
</dbReference>
<dbReference type="PANTHER" id="PTHR47956:SF17">
    <property type="entry name" value="CYTOCHROME P450 71B36-LIKE"/>
    <property type="match status" value="1"/>
</dbReference>
<comment type="similarity">
    <text evidence="3 13">Belongs to the cytochrome P450 family.</text>
</comment>
<accession>B9RMU6</accession>
<dbReference type="FunFam" id="1.10.630.10:FF:000126">
    <property type="entry name" value="Predicted protein"/>
    <property type="match status" value="1"/>
</dbReference>
<dbReference type="PRINTS" id="PR00385">
    <property type="entry name" value="P450"/>
</dbReference>
<evidence type="ECO:0000256" key="3">
    <source>
        <dbReference type="ARBA" id="ARBA00010617"/>
    </source>
</evidence>
<dbReference type="InParanoid" id="B9RMU6"/>
<dbReference type="AlphaFoldDB" id="B9RMU6"/>
<dbReference type="GO" id="GO:0005506">
    <property type="term" value="F:iron ion binding"/>
    <property type="evidence" value="ECO:0007669"/>
    <property type="project" value="InterPro"/>
</dbReference>
<keyword evidence="15" id="KW-1185">Reference proteome</keyword>
<evidence type="ECO:0000256" key="5">
    <source>
        <dbReference type="ARBA" id="ARBA00022692"/>
    </source>
</evidence>
<evidence type="ECO:0000256" key="1">
    <source>
        <dbReference type="ARBA" id="ARBA00001971"/>
    </source>
</evidence>
<dbReference type="InterPro" id="IPR050193">
    <property type="entry name" value="Cytochrome_P450_71"/>
</dbReference>
<dbReference type="GO" id="GO:0004497">
    <property type="term" value="F:monooxygenase activity"/>
    <property type="evidence" value="ECO:0007669"/>
    <property type="project" value="UniProtKB-KW"/>
</dbReference>
<reference evidence="15" key="1">
    <citation type="journal article" date="2010" name="Nat. Biotechnol.">
        <title>Draft genome sequence of the oilseed species Ricinus communis.</title>
        <authorList>
            <person name="Chan A.P."/>
            <person name="Crabtree J."/>
            <person name="Zhao Q."/>
            <person name="Lorenzi H."/>
            <person name="Orvis J."/>
            <person name="Puiu D."/>
            <person name="Melake-Berhan A."/>
            <person name="Jones K.M."/>
            <person name="Redman J."/>
            <person name="Chen G."/>
            <person name="Cahoon E.B."/>
            <person name="Gedil M."/>
            <person name="Stanke M."/>
            <person name="Haas B.J."/>
            <person name="Wortman J.R."/>
            <person name="Fraser-Liggett C.M."/>
            <person name="Ravel J."/>
            <person name="Rabinowicz P.D."/>
        </authorList>
    </citation>
    <scope>NUCLEOTIDE SEQUENCE [LARGE SCALE GENOMIC DNA]</scope>
    <source>
        <strain evidence="15">cv. Hale</strain>
    </source>
</reference>
<dbReference type="PANTHER" id="PTHR47956">
    <property type="entry name" value="CYTOCHROME P450 71B11-RELATED"/>
    <property type="match status" value="1"/>
</dbReference>
<dbReference type="STRING" id="3988.B9RMU6"/>
<keyword evidence="9 12" id="KW-0408">Iron</keyword>
<evidence type="ECO:0000256" key="10">
    <source>
        <dbReference type="ARBA" id="ARBA00023033"/>
    </source>
</evidence>
<dbReference type="GO" id="GO:0020037">
    <property type="term" value="F:heme binding"/>
    <property type="evidence" value="ECO:0007669"/>
    <property type="project" value="InterPro"/>
</dbReference>
<gene>
    <name evidence="14" type="ORF">RCOM_1084110</name>
</gene>
<keyword evidence="4 12" id="KW-0349">Heme</keyword>
<name>B9RMU6_RICCO</name>
<dbReference type="SUPFAM" id="SSF48264">
    <property type="entry name" value="Cytochrome P450"/>
    <property type="match status" value="1"/>
</dbReference>
<dbReference type="eggNOG" id="KOG0156">
    <property type="taxonomic scope" value="Eukaryota"/>
</dbReference>
<sequence>MYQNLFVGGVDTSAITLNWAMAELMKNPRVMKKAQDEVRKAIGDKGKVTEADLGKLGYINMIIKETFRKHPPVPLLIPRETISEIKLDGYVVPANTMLQVNVWAIGHDPKYFKDPEEFYPERFAESPIDYKGSHFELLPFGAGRRMCVGMHVGEMNIGIVLSNLLYCFDWKLPDGMTRENLNMDEMDHVALTVTKKVPLSLVPVKYNP</sequence>
<keyword evidence="8 13" id="KW-0560">Oxidoreductase</keyword>
<feature type="binding site" description="axial binding residue" evidence="12">
    <location>
        <position position="147"/>
    </location>
    <ligand>
        <name>heme</name>
        <dbReference type="ChEBI" id="CHEBI:30413"/>
    </ligand>
    <ligandPart>
        <name>Fe</name>
        <dbReference type="ChEBI" id="CHEBI:18248"/>
    </ligandPart>
</feature>
<evidence type="ECO:0000256" key="13">
    <source>
        <dbReference type="RuleBase" id="RU000461"/>
    </source>
</evidence>
<dbReference type="InterPro" id="IPR002401">
    <property type="entry name" value="Cyt_P450_E_grp-I"/>
</dbReference>
<dbReference type="GO" id="GO:0016705">
    <property type="term" value="F:oxidoreductase activity, acting on paired donors, with incorporation or reduction of molecular oxygen"/>
    <property type="evidence" value="ECO:0007669"/>
    <property type="project" value="InterPro"/>
</dbReference>
<evidence type="ECO:0000313" key="14">
    <source>
        <dbReference type="EMBL" id="EEF47619.1"/>
    </source>
</evidence>
<evidence type="ECO:0000256" key="8">
    <source>
        <dbReference type="ARBA" id="ARBA00023002"/>
    </source>
</evidence>
<evidence type="ECO:0000256" key="2">
    <source>
        <dbReference type="ARBA" id="ARBA00004167"/>
    </source>
</evidence>
<evidence type="ECO:0000313" key="15">
    <source>
        <dbReference type="Proteomes" id="UP000008311"/>
    </source>
</evidence>
<dbReference type="PRINTS" id="PR00463">
    <property type="entry name" value="EP450I"/>
</dbReference>
<dbReference type="Gene3D" id="1.10.630.10">
    <property type="entry name" value="Cytochrome P450"/>
    <property type="match status" value="1"/>
</dbReference>
<keyword evidence="10 13" id="KW-0503">Monooxygenase</keyword>
<dbReference type="Pfam" id="PF00067">
    <property type="entry name" value="p450"/>
    <property type="match status" value="1"/>
</dbReference>
<keyword evidence="5" id="KW-0812">Transmembrane</keyword>
<dbReference type="Proteomes" id="UP000008311">
    <property type="component" value="Unassembled WGS sequence"/>
</dbReference>
<comment type="cofactor">
    <cofactor evidence="1 12">
        <name>heme</name>
        <dbReference type="ChEBI" id="CHEBI:30413"/>
    </cofactor>
</comment>
<dbReference type="GO" id="GO:0016020">
    <property type="term" value="C:membrane"/>
    <property type="evidence" value="ECO:0007669"/>
    <property type="project" value="UniProtKB-SubCell"/>
</dbReference>
<keyword evidence="7" id="KW-1133">Transmembrane helix</keyword>
<organism evidence="14 15">
    <name type="scientific">Ricinus communis</name>
    <name type="common">Castor bean</name>
    <dbReference type="NCBI Taxonomy" id="3988"/>
    <lineage>
        <taxon>Eukaryota</taxon>
        <taxon>Viridiplantae</taxon>
        <taxon>Streptophyta</taxon>
        <taxon>Embryophyta</taxon>
        <taxon>Tracheophyta</taxon>
        <taxon>Spermatophyta</taxon>
        <taxon>Magnoliopsida</taxon>
        <taxon>eudicotyledons</taxon>
        <taxon>Gunneridae</taxon>
        <taxon>Pentapetalae</taxon>
        <taxon>rosids</taxon>
        <taxon>fabids</taxon>
        <taxon>Malpighiales</taxon>
        <taxon>Euphorbiaceae</taxon>
        <taxon>Acalyphoideae</taxon>
        <taxon>Acalypheae</taxon>
        <taxon>Ricinus</taxon>
    </lineage>
</organism>
<keyword evidence="11" id="KW-0472">Membrane</keyword>
<comment type="subcellular location">
    <subcellularLocation>
        <location evidence="2">Membrane</location>
        <topology evidence="2">Single-pass membrane protein</topology>
    </subcellularLocation>
</comment>
<dbReference type="InterPro" id="IPR036396">
    <property type="entry name" value="Cyt_P450_sf"/>
</dbReference>
<evidence type="ECO:0000256" key="6">
    <source>
        <dbReference type="ARBA" id="ARBA00022723"/>
    </source>
</evidence>
<protein>
    <submittedName>
        <fullName evidence="14">Cytochrome P450, putative</fullName>
        <ecNumber evidence="14">1.14.13.68</ecNumber>
    </submittedName>
</protein>
<dbReference type="EMBL" id="EQ973789">
    <property type="protein sequence ID" value="EEF47619.1"/>
    <property type="molecule type" value="Genomic_DNA"/>
</dbReference>
<evidence type="ECO:0000256" key="11">
    <source>
        <dbReference type="ARBA" id="ARBA00023136"/>
    </source>
</evidence>